<gene>
    <name evidence="3" type="ORF">HMPREF9630_00255</name>
</gene>
<dbReference type="Pfam" id="PF00990">
    <property type="entry name" value="GGDEF"/>
    <property type="match status" value="1"/>
</dbReference>
<dbReference type="Gene3D" id="3.30.70.270">
    <property type="match status" value="1"/>
</dbReference>
<dbReference type="InterPro" id="IPR000014">
    <property type="entry name" value="PAS"/>
</dbReference>
<dbReference type="FunFam" id="3.30.70.270:FF:000001">
    <property type="entry name" value="Diguanylate cyclase domain protein"/>
    <property type="match status" value="1"/>
</dbReference>
<feature type="domain" description="PAC" evidence="1">
    <location>
        <begin position="101"/>
        <end position="153"/>
    </location>
</feature>
<accession>V9HRT9</accession>
<dbReference type="Gene3D" id="3.30.450.20">
    <property type="entry name" value="PAS domain"/>
    <property type="match status" value="2"/>
</dbReference>
<evidence type="ECO:0000313" key="3">
    <source>
        <dbReference type="EMBL" id="EHL18530.1"/>
    </source>
</evidence>
<dbReference type="EMBL" id="AFZF02000009">
    <property type="protein sequence ID" value="EHL18530.1"/>
    <property type="molecule type" value="Genomic_DNA"/>
</dbReference>
<dbReference type="InterPro" id="IPR000160">
    <property type="entry name" value="GGDEF_dom"/>
</dbReference>
<dbReference type="InterPro" id="IPR043128">
    <property type="entry name" value="Rev_trsase/Diguanyl_cyclase"/>
</dbReference>
<dbReference type="PROSITE" id="PS50887">
    <property type="entry name" value="GGDEF"/>
    <property type="match status" value="1"/>
</dbReference>
<dbReference type="SMART" id="SM00267">
    <property type="entry name" value="GGDEF"/>
    <property type="match status" value="1"/>
</dbReference>
<dbReference type="PANTHER" id="PTHR45138:SF9">
    <property type="entry name" value="DIGUANYLATE CYCLASE DGCM-RELATED"/>
    <property type="match status" value="1"/>
</dbReference>
<dbReference type="GO" id="GO:0052621">
    <property type="term" value="F:diguanylate cyclase activity"/>
    <property type="evidence" value="ECO:0007669"/>
    <property type="project" value="TreeGrafter"/>
</dbReference>
<evidence type="ECO:0000259" key="2">
    <source>
        <dbReference type="PROSITE" id="PS50887"/>
    </source>
</evidence>
<dbReference type="HOGENOM" id="CLU_607996_0_0_9"/>
<organism evidence="3 4">
    <name type="scientific">Peptoanaerobacter stomatis</name>
    <dbReference type="NCBI Taxonomy" id="796937"/>
    <lineage>
        <taxon>Bacteria</taxon>
        <taxon>Bacillati</taxon>
        <taxon>Bacillota</taxon>
        <taxon>Clostridia</taxon>
        <taxon>Peptostreptococcales</taxon>
        <taxon>Filifactoraceae</taxon>
        <taxon>Peptoanaerobacter</taxon>
    </lineage>
</organism>
<reference evidence="3 4" key="1">
    <citation type="submission" date="2012-05" db="EMBL/GenBank/DDBJ databases">
        <title>The Genome Sequence of Eubacteriaceae bacterium CM2.</title>
        <authorList>
            <consortium name="The Broad Institute Genome Sequencing Platform"/>
            <person name="Earl A."/>
            <person name="Ward D."/>
            <person name="Feldgarden M."/>
            <person name="Gevers D."/>
            <person name="Sizova M."/>
            <person name="Hazen A."/>
            <person name="Epstein S."/>
            <person name="Walker B."/>
            <person name="Young S.K."/>
            <person name="Zeng Q."/>
            <person name="Gargeya S."/>
            <person name="Fitzgerald M."/>
            <person name="Haas B."/>
            <person name="Abouelleil A."/>
            <person name="Alvarado L."/>
            <person name="Arachchi H.M."/>
            <person name="Berlin A."/>
            <person name="Chapman S.B."/>
            <person name="Goldberg J."/>
            <person name="Griggs A."/>
            <person name="Gujja S."/>
            <person name="Hansen M."/>
            <person name="Howarth C."/>
            <person name="Imamovic A."/>
            <person name="Larimer J."/>
            <person name="McCowen C."/>
            <person name="Montmayeur A."/>
            <person name="Murphy C."/>
            <person name="Neiman D."/>
            <person name="Pearson M."/>
            <person name="Priest M."/>
            <person name="Roberts A."/>
            <person name="Saif S."/>
            <person name="Shea T."/>
            <person name="Sisk P."/>
            <person name="Sykes S."/>
            <person name="Wortman J."/>
            <person name="Nusbaum C."/>
            <person name="Birren B."/>
        </authorList>
    </citation>
    <scope>NUCLEOTIDE SEQUENCE [LARGE SCALE GENOMIC DNA]</scope>
    <source>
        <strain evidence="3 4">CM2</strain>
    </source>
</reference>
<dbReference type="NCBIfam" id="TIGR00254">
    <property type="entry name" value="GGDEF"/>
    <property type="match status" value="1"/>
</dbReference>
<dbReference type="PATRIC" id="fig|796939.3.peg.259"/>
<dbReference type="SUPFAM" id="SSF55785">
    <property type="entry name" value="PYP-like sensor domain (PAS domain)"/>
    <property type="match status" value="2"/>
</dbReference>
<protein>
    <submittedName>
        <fullName evidence="3">Diguanylate cyclase (GGDEF) domain-containing protein</fullName>
    </submittedName>
</protein>
<dbReference type="PANTHER" id="PTHR45138">
    <property type="entry name" value="REGULATORY COMPONENTS OF SENSORY TRANSDUCTION SYSTEM"/>
    <property type="match status" value="1"/>
</dbReference>
<dbReference type="AlphaFoldDB" id="V9HRT9"/>
<dbReference type="InterPro" id="IPR050469">
    <property type="entry name" value="Diguanylate_Cyclase"/>
</dbReference>
<dbReference type="Pfam" id="PF08448">
    <property type="entry name" value="PAS_4"/>
    <property type="match status" value="1"/>
</dbReference>
<dbReference type="InterPro" id="IPR035965">
    <property type="entry name" value="PAS-like_dom_sf"/>
</dbReference>
<dbReference type="SUPFAM" id="SSF55073">
    <property type="entry name" value="Nucleotide cyclase"/>
    <property type="match status" value="1"/>
</dbReference>
<dbReference type="Proteomes" id="UP000017818">
    <property type="component" value="Unassembled WGS sequence"/>
</dbReference>
<proteinExistence type="predicted"/>
<dbReference type="CDD" id="cd01949">
    <property type="entry name" value="GGDEF"/>
    <property type="match status" value="1"/>
</dbReference>
<name>V9HRT9_9FIRM</name>
<dbReference type="CDD" id="cd00130">
    <property type="entry name" value="PAS"/>
    <property type="match status" value="1"/>
</dbReference>
<dbReference type="InterPro" id="IPR029787">
    <property type="entry name" value="Nucleotide_cyclase"/>
</dbReference>
<sequence>MFAMRYKYIKKGEIVIDTYLNFDNELEIYKDTFNLTDQFIAILDNQMSIKVANKAMLDLIHDEAVNIYDTPYWELPLWSHSIELQNRIMFSIESIYLGEEVKFEATYPDINDNIKNVEVTIKPVYSDDGDIIALVAMGYDTTSAKEAEKKFYTTQKQLATFFEMGVDGFLISNLEKPVNISTLDPDESFIIAYNEETIVNYNSAVNDILELNAENLCLGSLFKKADVDFDTIKKHWFSMIKNGYVRFMIKFQSKRRHTKYVEFTMVPVIEQNMYSGSYSTIKDITLDKQNEERLFLMANFDYLTGVCNRRYFIDSVNDVLKNNTNPMCMVMFDIDHFKSVNDNYGHDTGDIVLRTVSNTINTSISSDGLFARMGGEEFAAIIYKDMDETIKIIENVLSDIRKLNINVDNSILKTSISAGITKIKPGESFDHFLKRADSALYEAKRNGRDRYSIQ</sequence>
<evidence type="ECO:0000313" key="4">
    <source>
        <dbReference type="Proteomes" id="UP000017818"/>
    </source>
</evidence>
<evidence type="ECO:0000259" key="1">
    <source>
        <dbReference type="PROSITE" id="PS50113"/>
    </source>
</evidence>
<dbReference type="InterPro" id="IPR000700">
    <property type="entry name" value="PAS-assoc_C"/>
</dbReference>
<feature type="domain" description="GGDEF" evidence="2">
    <location>
        <begin position="325"/>
        <end position="454"/>
    </location>
</feature>
<comment type="caution">
    <text evidence="3">The sequence shown here is derived from an EMBL/GenBank/DDBJ whole genome shotgun (WGS) entry which is preliminary data.</text>
</comment>
<dbReference type="PROSITE" id="PS50113">
    <property type="entry name" value="PAC"/>
    <property type="match status" value="1"/>
</dbReference>
<dbReference type="InterPro" id="IPR013656">
    <property type="entry name" value="PAS_4"/>
</dbReference>